<sequence>MSSDMAWSVEDSTAGDKIWRETWIVGPPATTLWCPAPDTLNRLIPYRFHLILRKYHLIHNRNHLISDRFHLILRKYYLISSRNRLIPNMFHLILRKHHMIHGSNRMIPYRYQLIPRKYRLIKVKYQDMIPQR</sequence>
<organism evidence="1">
    <name type="scientific">Oryza barthii</name>
    <dbReference type="NCBI Taxonomy" id="65489"/>
    <lineage>
        <taxon>Eukaryota</taxon>
        <taxon>Viridiplantae</taxon>
        <taxon>Streptophyta</taxon>
        <taxon>Embryophyta</taxon>
        <taxon>Tracheophyta</taxon>
        <taxon>Spermatophyta</taxon>
        <taxon>Magnoliopsida</taxon>
        <taxon>Liliopsida</taxon>
        <taxon>Poales</taxon>
        <taxon>Poaceae</taxon>
        <taxon>BOP clade</taxon>
        <taxon>Oryzoideae</taxon>
        <taxon>Oryzeae</taxon>
        <taxon>Oryzinae</taxon>
        <taxon>Oryza</taxon>
    </lineage>
</organism>
<dbReference type="Gramene" id="OBART04G12270.1">
    <property type="protein sequence ID" value="OBART04G12270.1"/>
    <property type="gene ID" value="OBART04G12270"/>
</dbReference>
<protein>
    <submittedName>
        <fullName evidence="1">Uncharacterized protein</fullName>
    </submittedName>
</protein>
<keyword evidence="2" id="KW-1185">Reference proteome</keyword>
<dbReference type="HOGENOM" id="CLU_148963_0_0_1"/>
<reference evidence="1" key="2">
    <citation type="submission" date="2015-03" db="UniProtKB">
        <authorList>
            <consortium name="EnsemblPlants"/>
        </authorList>
    </citation>
    <scope>IDENTIFICATION</scope>
</reference>
<evidence type="ECO:0000313" key="1">
    <source>
        <dbReference type="EnsemblPlants" id="OBART04G12270.1"/>
    </source>
</evidence>
<dbReference type="Proteomes" id="UP000026960">
    <property type="component" value="Chromosome 4"/>
</dbReference>
<dbReference type="EnsemblPlants" id="OBART04G12270.1">
    <property type="protein sequence ID" value="OBART04G12270.1"/>
    <property type="gene ID" value="OBART04G12270"/>
</dbReference>
<dbReference type="AlphaFoldDB" id="A0A0D3FVR2"/>
<accession>A0A0D3FVR2</accession>
<evidence type="ECO:0000313" key="2">
    <source>
        <dbReference type="Proteomes" id="UP000026960"/>
    </source>
</evidence>
<name>A0A0D3FVR2_9ORYZ</name>
<dbReference type="PaxDb" id="65489-OBART04G12270.1"/>
<reference evidence="1" key="1">
    <citation type="journal article" date="2009" name="Rice">
        <title>De Novo Next Generation Sequencing of Plant Genomes.</title>
        <authorList>
            <person name="Rounsley S."/>
            <person name="Marri P.R."/>
            <person name="Yu Y."/>
            <person name="He R."/>
            <person name="Sisneros N."/>
            <person name="Goicoechea J.L."/>
            <person name="Lee S.J."/>
            <person name="Angelova A."/>
            <person name="Kudrna D."/>
            <person name="Luo M."/>
            <person name="Affourtit J."/>
            <person name="Desany B."/>
            <person name="Knight J."/>
            <person name="Niazi F."/>
            <person name="Egholm M."/>
            <person name="Wing R.A."/>
        </authorList>
    </citation>
    <scope>NUCLEOTIDE SEQUENCE [LARGE SCALE GENOMIC DNA]</scope>
    <source>
        <strain evidence="1">cv. IRGC 105608</strain>
    </source>
</reference>
<proteinExistence type="predicted"/>